<dbReference type="InterPro" id="IPR007138">
    <property type="entry name" value="ABM_dom"/>
</dbReference>
<protein>
    <submittedName>
        <fullName evidence="2">Antibiotic biosynthesis monooxygenase</fullName>
    </submittedName>
</protein>
<feature type="domain" description="ABM" evidence="1">
    <location>
        <begin position="6"/>
        <end position="95"/>
    </location>
</feature>
<evidence type="ECO:0000313" key="2">
    <source>
        <dbReference type="EMBL" id="GAA2411496.1"/>
    </source>
</evidence>
<dbReference type="RefSeq" id="WP_344588595.1">
    <property type="nucleotide sequence ID" value="NZ_BAAARW010000006.1"/>
</dbReference>
<accession>A0ABP5VXB4</accession>
<dbReference type="InterPro" id="IPR011008">
    <property type="entry name" value="Dimeric_a/b-barrel"/>
</dbReference>
<dbReference type="Proteomes" id="UP001501231">
    <property type="component" value="Unassembled WGS sequence"/>
</dbReference>
<dbReference type="SUPFAM" id="SSF54909">
    <property type="entry name" value="Dimeric alpha+beta barrel"/>
    <property type="match status" value="1"/>
</dbReference>
<dbReference type="EMBL" id="BAAARW010000006">
    <property type="protein sequence ID" value="GAA2411496.1"/>
    <property type="molecule type" value="Genomic_DNA"/>
</dbReference>
<evidence type="ECO:0000259" key="1">
    <source>
        <dbReference type="PROSITE" id="PS51725"/>
    </source>
</evidence>
<dbReference type="PROSITE" id="PS51725">
    <property type="entry name" value="ABM"/>
    <property type="match status" value="1"/>
</dbReference>
<organism evidence="2 3">
    <name type="scientific">Actinomadura vinacea</name>
    <dbReference type="NCBI Taxonomy" id="115336"/>
    <lineage>
        <taxon>Bacteria</taxon>
        <taxon>Bacillati</taxon>
        <taxon>Actinomycetota</taxon>
        <taxon>Actinomycetes</taxon>
        <taxon>Streptosporangiales</taxon>
        <taxon>Thermomonosporaceae</taxon>
        <taxon>Actinomadura</taxon>
    </lineage>
</organism>
<evidence type="ECO:0000313" key="3">
    <source>
        <dbReference type="Proteomes" id="UP001501231"/>
    </source>
</evidence>
<comment type="caution">
    <text evidence="2">The sequence shown here is derived from an EMBL/GenBank/DDBJ whole genome shotgun (WGS) entry which is preliminary data.</text>
</comment>
<dbReference type="Gene3D" id="3.30.70.100">
    <property type="match status" value="1"/>
</dbReference>
<keyword evidence="3" id="KW-1185">Reference proteome</keyword>
<reference evidence="3" key="1">
    <citation type="journal article" date="2019" name="Int. J. Syst. Evol. Microbiol.">
        <title>The Global Catalogue of Microorganisms (GCM) 10K type strain sequencing project: providing services to taxonomists for standard genome sequencing and annotation.</title>
        <authorList>
            <consortium name="The Broad Institute Genomics Platform"/>
            <consortium name="The Broad Institute Genome Sequencing Center for Infectious Disease"/>
            <person name="Wu L."/>
            <person name="Ma J."/>
        </authorList>
    </citation>
    <scope>NUCLEOTIDE SEQUENCE [LARGE SCALE GENOMIC DNA]</scope>
    <source>
        <strain evidence="3">JCM 3325</strain>
    </source>
</reference>
<keyword evidence="2" id="KW-0560">Oxidoreductase</keyword>
<name>A0ABP5VXB4_9ACTN</name>
<keyword evidence="2" id="KW-0503">Monooxygenase</keyword>
<sequence length="103" mass="11350">MSGARVRVLVYYAAPDAKPDAVPEAYSRVCEELRGTPGLLGSELLGSTLDTGRFAVLSEWRSLAEFRRWEQGPAHKGQTAGLRGFRDDSNGRGYDVYQVMQAL</sequence>
<dbReference type="GO" id="GO:0004497">
    <property type="term" value="F:monooxygenase activity"/>
    <property type="evidence" value="ECO:0007669"/>
    <property type="project" value="UniProtKB-KW"/>
</dbReference>
<gene>
    <name evidence="2" type="ORF">GCM10010191_20890</name>
</gene>
<proteinExistence type="predicted"/>
<dbReference type="Pfam" id="PF03992">
    <property type="entry name" value="ABM"/>
    <property type="match status" value="1"/>
</dbReference>